<organism evidence="2 3">
    <name type="scientific">Kalanchoe fedtschenkoi</name>
    <name type="common">Lavender scallops</name>
    <name type="synonym">South American air plant</name>
    <dbReference type="NCBI Taxonomy" id="63787"/>
    <lineage>
        <taxon>Eukaryota</taxon>
        <taxon>Viridiplantae</taxon>
        <taxon>Streptophyta</taxon>
        <taxon>Embryophyta</taxon>
        <taxon>Tracheophyta</taxon>
        <taxon>Spermatophyta</taxon>
        <taxon>Magnoliopsida</taxon>
        <taxon>eudicotyledons</taxon>
        <taxon>Gunneridae</taxon>
        <taxon>Pentapetalae</taxon>
        <taxon>Saxifragales</taxon>
        <taxon>Crassulaceae</taxon>
        <taxon>Kalanchoe</taxon>
    </lineage>
</organism>
<dbReference type="PROSITE" id="PS50275">
    <property type="entry name" value="SAC"/>
    <property type="match status" value="1"/>
</dbReference>
<dbReference type="Gramene" id="Kaladp0550s0070.1.v1.1">
    <property type="protein sequence ID" value="Kaladp0550s0070.1.v1.1"/>
    <property type="gene ID" value="Kaladp0550s0070.v1.1"/>
</dbReference>
<dbReference type="InterPro" id="IPR002013">
    <property type="entry name" value="SAC_dom"/>
</dbReference>
<accession>A0A7N0VEA0</accession>
<dbReference type="GO" id="GO:0046856">
    <property type="term" value="P:phosphatidylinositol dephosphorylation"/>
    <property type="evidence" value="ECO:0007669"/>
    <property type="project" value="TreeGrafter"/>
</dbReference>
<protein>
    <recommendedName>
        <fullName evidence="1">SAC domain-containing protein</fullName>
    </recommendedName>
</protein>
<sequence length="224" mass="25596">METTGSPSNSAPQFRLHDQLQLLEFADRFVVKSVASPDRGFSICLRDGNVEVLADDTSAPNPCKVSTIYGIAGTIRLLTGTYLLVITSRKEVGKYFGSSVFLVTSMKFVSCNEASRLSTSYEKRDEAYFMSLLKTVESTPGLYYSYDTDMTVNLQRRVKLADGWSRKPLWKQADPRFVWNRNLLEELIEYKLDEFIIPLQQGNILMLFGSSLYYYEDMSCQNRF</sequence>
<evidence type="ECO:0000259" key="1">
    <source>
        <dbReference type="PROSITE" id="PS50275"/>
    </source>
</evidence>
<dbReference type="GO" id="GO:0005783">
    <property type="term" value="C:endoplasmic reticulum"/>
    <property type="evidence" value="ECO:0007669"/>
    <property type="project" value="TreeGrafter"/>
</dbReference>
<dbReference type="PANTHER" id="PTHR45662:SF10">
    <property type="entry name" value="PHOSPHOINOSITIDE PHOSPHATASE SAC8"/>
    <property type="match status" value="1"/>
</dbReference>
<keyword evidence="3" id="KW-1185">Reference proteome</keyword>
<feature type="domain" description="SAC" evidence="1">
    <location>
        <begin position="133"/>
        <end position="204"/>
    </location>
</feature>
<proteinExistence type="predicted"/>
<name>A0A7N0VEA0_KALFE</name>
<dbReference type="Pfam" id="PF02383">
    <property type="entry name" value="Syja_N"/>
    <property type="match status" value="1"/>
</dbReference>
<dbReference type="OMA" id="KYWHIST"/>
<dbReference type="Proteomes" id="UP000594263">
    <property type="component" value="Unplaced"/>
</dbReference>
<reference evidence="2" key="1">
    <citation type="submission" date="2021-01" db="UniProtKB">
        <authorList>
            <consortium name="EnsemblPlants"/>
        </authorList>
    </citation>
    <scope>IDENTIFICATION</scope>
</reference>
<evidence type="ECO:0000313" key="2">
    <source>
        <dbReference type="EnsemblPlants" id="Kaladp0550s0070.1.v1.1"/>
    </source>
</evidence>
<dbReference type="GO" id="GO:0043812">
    <property type="term" value="F:phosphatidylinositol-4-phosphate phosphatase activity"/>
    <property type="evidence" value="ECO:0007669"/>
    <property type="project" value="TreeGrafter"/>
</dbReference>
<dbReference type="EnsemblPlants" id="Kaladp0550s0070.1.v1.1">
    <property type="protein sequence ID" value="Kaladp0550s0070.1.v1.1"/>
    <property type="gene ID" value="Kaladp0550s0070.v1.1"/>
</dbReference>
<evidence type="ECO:0000313" key="3">
    <source>
        <dbReference type="Proteomes" id="UP000594263"/>
    </source>
</evidence>
<dbReference type="PANTHER" id="PTHR45662">
    <property type="entry name" value="PHOSPHATIDYLINOSITIDE PHOSPHATASE SAC1"/>
    <property type="match status" value="1"/>
</dbReference>
<dbReference type="AlphaFoldDB" id="A0A7N0VEA0"/>